<evidence type="ECO:0000313" key="4">
    <source>
        <dbReference type="EMBL" id="OQR98996.1"/>
    </source>
</evidence>
<dbReference type="OrthoDB" id="187617at2759"/>
<feature type="domain" description="U-box" evidence="3">
    <location>
        <begin position="638"/>
        <end position="713"/>
    </location>
</feature>
<name>A0A1V9ZLZ2_ACHHY</name>
<dbReference type="SMART" id="SM00504">
    <property type="entry name" value="Ubox"/>
    <property type="match status" value="1"/>
</dbReference>
<dbReference type="InterPro" id="IPR045148">
    <property type="entry name" value="TCRG1-like"/>
</dbReference>
<dbReference type="SUPFAM" id="SSF51045">
    <property type="entry name" value="WW domain"/>
    <property type="match status" value="3"/>
</dbReference>
<dbReference type="EMBL" id="JNBR01000075">
    <property type="protein sequence ID" value="OQR98996.1"/>
    <property type="molecule type" value="Genomic_DNA"/>
</dbReference>
<dbReference type="PANTHER" id="PTHR15377:SF3">
    <property type="entry name" value="WW DOMAIN-CONTAINING PROTEIN"/>
    <property type="match status" value="1"/>
</dbReference>
<comment type="caution">
    <text evidence="4">The sequence shown here is derived from an EMBL/GenBank/DDBJ whole genome shotgun (WGS) entry which is preliminary data.</text>
</comment>
<keyword evidence="5" id="KW-1185">Reference proteome</keyword>
<feature type="domain" description="WW" evidence="2">
    <location>
        <begin position="502"/>
        <end position="536"/>
    </location>
</feature>
<evidence type="ECO:0000256" key="1">
    <source>
        <dbReference type="ARBA" id="ARBA00022737"/>
    </source>
</evidence>
<feature type="domain" description="WW" evidence="2">
    <location>
        <begin position="272"/>
        <end position="306"/>
    </location>
</feature>
<dbReference type="GO" id="GO:0016567">
    <property type="term" value="P:protein ubiquitination"/>
    <property type="evidence" value="ECO:0007669"/>
    <property type="project" value="InterPro"/>
</dbReference>
<dbReference type="PROSITE" id="PS51698">
    <property type="entry name" value="U_BOX"/>
    <property type="match status" value="1"/>
</dbReference>
<dbReference type="GO" id="GO:0005634">
    <property type="term" value="C:nucleus"/>
    <property type="evidence" value="ECO:0007669"/>
    <property type="project" value="TreeGrafter"/>
</dbReference>
<evidence type="ECO:0008006" key="6">
    <source>
        <dbReference type="Google" id="ProtNLM"/>
    </source>
</evidence>
<dbReference type="PROSITE" id="PS01159">
    <property type="entry name" value="WW_DOMAIN_1"/>
    <property type="match status" value="2"/>
</dbReference>
<dbReference type="AlphaFoldDB" id="A0A1V9ZLZ2"/>
<dbReference type="InterPro" id="IPR001202">
    <property type="entry name" value="WW_dom"/>
</dbReference>
<dbReference type="SMART" id="SM00456">
    <property type="entry name" value="WW"/>
    <property type="match status" value="3"/>
</dbReference>
<dbReference type="SUPFAM" id="SSF57850">
    <property type="entry name" value="RING/U-box"/>
    <property type="match status" value="1"/>
</dbReference>
<dbReference type="InterPro" id="IPR003613">
    <property type="entry name" value="Ubox_domain"/>
</dbReference>
<dbReference type="CDD" id="cd00201">
    <property type="entry name" value="WW"/>
    <property type="match status" value="3"/>
</dbReference>
<dbReference type="PANTHER" id="PTHR15377">
    <property type="entry name" value="TRANSCRIPTION ELONGATION REGULATOR 1"/>
    <property type="match status" value="1"/>
</dbReference>
<dbReference type="InterPro" id="IPR013083">
    <property type="entry name" value="Znf_RING/FYVE/PHD"/>
</dbReference>
<dbReference type="Gene3D" id="2.20.70.10">
    <property type="match status" value="3"/>
</dbReference>
<proteinExistence type="predicted"/>
<dbReference type="GO" id="GO:0004842">
    <property type="term" value="F:ubiquitin-protein transferase activity"/>
    <property type="evidence" value="ECO:0007669"/>
    <property type="project" value="InterPro"/>
</dbReference>
<dbReference type="Gene3D" id="3.30.40.10">
    <property type="entry name" value="Zinc/RING finger domain, C3HC4 (zinc finger)"/>
    <property type="match status" value="1"/>
</dbReference>
<keyword evidence="1" id="KW-0677">Repeat</keyword>
<evidence type="ECO:0000259" key="2">
    <source>
        <dbReference type="PROSITE" id="PS50020"/>
    </source>
</evidence>
<reference evidence="4 5" key="1">
    <citation type="journal article" date="2014" name="Genome Biol. Evol.">
        <title>The secreted proteins of Achlya hypogyna and Thraustotheca clavata identify the ancestral oomycete secretome and reveal gene acquisitions by horizontal gene transfer.</title>
        <authorList>
            <person name="Misner I."/>
            <person name="Blouin N."/>
            <person name="Leonard G."/>
            <person name="Richards T.A."/>
            <person name="Lane C.E."/>
        </authorList>
    </citation>
    <scope>NUCLEOTIDE SEQUENCE [LARGE SCALE GENOMIC DNA]</scope>
    <source>
        <strain evidence="4 5">ATCC 48635</strain>
    </source>
</reference>
<accession>A0A1V9ZLZ2</accession>
<dbReference type="InterPro" id="IPR036020">
    <property type="entry name" value="WW_dom_sf"/>
</dbReference>
<protein>
    <recommendedName>
        <fullName evidence="6">U-box domain-containing protein</fullName>
    </recommendedName>
</protein>
<dbReference type="GO" id="GO:0070063">
    <property type="term" value="F:RNA polymerase binding"/>
    <property type="evidence" value="ECO:0007669"/>
    <property type="project" value="InterPro"/>
</dbReference>
<dbReference type="Pfam" id="PF00397">
    <property type="entry name" value="WW"/>
    <property type="match status" value="2"/>
</dbReference>
<evidence type="ECO:0000313" key="5">
    <source>
        <dbReference type="Proteomes" id="UP000243579"/>
    </source>
</evidence>
<gene>
    <name evidence="4" type="ORF">ACHHYP_07464</name>
</gene>
<dbReference type="STRING" id="1202772.A0A1V9ZLZ2"/>
<organism evidence="4 5">
    <name type="scientific">Achlya hypogyna</name>
    <name type="common">Oomycete</name>
    <name type="synonym">Protoachlya hypogyna</name>
    <dbReference type="NCBI Taxonomy" id="1202772"/>
    <lineage>
        <taxon>Eukaryota</taxon>
        <taxon>Sar</taxon>
        <taxon>Stramenopiles</taxon>
        <taxon>Oomycota</taxon>
        <taxon>Saprolegniomycetes</taxon>
        <taxon>Saprolegniales</taxon>
        <taxon>Achlyaceae</taxon>
        <taxon>Achlya</taxon>
    </lineage>
</organism>
<sequence>MDTNASAIEAIRLRSAELVKLADMTDLVRIVVFDPTERTKAQALDTLSHAARTPAGRSVVLEAMQQDGAAFEAALAAVPFNADDRSLHRAMAILLARLSQYNLAAVDLVDFMGSSASAALQLVTSILADATLVPLELALVPAFSRVLYELMLPCSYSSASMSNADLDVFPSELQLRAHQLMAGNLLNQVLMGPLFRHLSAALLNVYTDSRALLTAMGHVLSVIESCTLLLKDTPLRHQFVQHVAVRSGVLHESLIPYFLALVRLHPISAAAHPLEPTWFQYKDPTTRQPYYYNAKTHESRWQLPPGNCVAPARTIQRHAEALTKWLRVLVSVSFSVASIHTTAHPVPQPYLVDWVAGLCDIVLTHALPPAAQPLVLFFLEHSTAFHYFLALLINVDALASETYNASNRVARLLAAVSAPLDTRTRFHAKAVLANKKGLHVLRDRLSFTLVLGLLQAPEVYFMANAQEVPQPRERWDQYTGDDGHSIYYYNVTTHESVWVLPPSLPRGWMVVWCEDYQQGYFYHLVTRSSTWERPSSEPEPPCAVHDSTTTDASFTAYSQRVMLEWVATAMQFRGRRRSLAATGASTAQRSASVVVHEIDFPGLSRLHAPKLLPPLREKKDFQAESLVVPGAPAATTDAVPDRFLCPINKTIMLHPVFSPETQLTYEHQAIVERIQDGAGVCPVTQQPVDLAKLAPNEALAREIRGYQAILLAYPTQAPS</sequence>
<dbReference type="Pfam" id="PF04564">
    <property type="entry name" value="U-box"/>
    <property type="match status" value="1"/>
</dbReference>
<dbReference type="Proteomes" id="UP000243579">
    <property type="component" value="Unassembled WGS sequence"/>
</dbReference>
<dbReference type="GO" id="GO:0003712">
    <property type="term" value="F:transcription coregulator activity"/>
    <property type="evidence" value="ECO:0007669"/>
    <property type="project" value="TreeGrafter"/>
</dbReference>
<evidence type="ECO:0000259" key="3">
    <source>
        <dbReference type="PROSITE" id="PS51698"/>
    </source>
</evidence>
<feature type="domain" description="WW" evidence="2">
    <location>
        <begin position="475"/>
        <end position="503"/>
    </location>
</feature>
<dbReference type="PROSITE" id="PS50020">
    <property type="entry name" value="WW_DOMAIN_2"/>
    <property type="match status" value="3"/>
</dbReference>